<evidence type="ECO:0000256" key="6">
    <source>
        <dbReference type="ARBA" id="ARBA00022833"/>
    </source>
</evidence>
<evidence type="ECO:0000256" key="4">
    <source>
        <dbReference type="ARBA" id="ARBA00022723"/>
    </source>
</evidence>
<keyword evidence="3" id="KW-0645">Protease</keyword>
<evidence type="ECO:0000256" key="8">
    <source>
        <dbReference type="SAM" id="MobiDB-lite"/>
    </source>
</evidence>
<keyword evidence="7" id="KW-0482">Metalloprotease</keyword>
<keyword evidence="5 12" id="KW-0378">Hydrolase</keyword>
<dbReference type="Proteomes" id="UP000267187">
    <property type="component" value="Unassembled WGS sequence"/>
</dbReference>
<feature type="region of interest" description="Disordered" evidence="8">
    <location>
        <begin position="74"/>
        <end position="135"/>
    </location>
</feature>
<evidence type="ECO:0000256" key="1">
    <source>
        <dbReference type="ARBA" id="ARBA00001947"/>
    </source>
</evidence>
<dbReference type="PANTHER" id="PTHR21666">
    <property type="entry name" value="PEPTIDASE-RELATED"/>
    <property type="match status" value="1"/>
</dbReference>
<evidence type="ECO:0000256" key="9">
    <source>
        <dbReference type="SAM" id="Phobius"/>
    </source>
</evidence>
<accession>A0A3M0ACR4</accession>
<comment type="subcellular location">
    <subcellularLocation>
        <location evidence="2">Cell envelope</location>
    </subcellularLocation>
</comment>
<feature type="compositionally biased region" description="Polar residues" evidence="8">
    <location>
        <begin position="90"/>
        <end position="106"/>
    </location>
</feature>
<name>A0A3M0ACR4_9GAMM</name>
<keyword evidence="9" id="KW-1133">Transmembrane helix</keyword>
<dbReference type="Pfam" id="PF01551">
    <property type="entry name" value="Peptidase_M23"/>
    <property type="match status" value="1"/>
</dbReference>
<proteinExistence type="predicted"/>
<gene>
    <name evidence="12" type="ORF">DFR27_0711</name>
</gene>
<feature type="domain" description="M23ase beta-sheet core" evidence="10">
    <location>
        <begin position="366"/>
        <end position="462"/>
    </location>
</feature>
<keyword evidence="9" id="KW-0472">Membrane</keyword>
<dbReference type="GO" id="GO:0046872">
    <property type="term" value="F:metal ion binding"/>
    <property type="evidence" value="ECO:0007669"/>
    <property type="project" value="UniProtKB-KW"/>
</dbReference>
<evidence type="ECO:0000259" key="11">
    <source>
        <dbReference type="Pfam" id="PF19425"/>
    </source>
</evidence>
<feature type="region of interest" description="Disordered" evidence="8">
    <location>
        <begin position="1"/>
        <end position="25"/>
    </location>
</feature>
<comment type="caution">
    <text evidence="12">The sequence shown here is derived from an EMBL/GenBank/DDBJ whole genome shotgun (WGS) entry which is preliminary data.</text>
</comment>
<evidence type="ECO:0000256" key="7">
    <source>
        <dbReference type="ARBA" id="ARBA00023049"/>
    </source>
</evidence>
<evidence type="ECO:0000313" key="12">
    <source>
        <dbReference type="EMBL" id="RMA82750.1"/>
    </source>
</evidence>
<dbReference type="InterPro" id="IPR045834">
    <property type="entry name" value="Csd3_N2"/>
</dbReference>
<dbReference type="PANTHER" id="PTHR21666:SF288">
    <property type="entry name" value="CELL DIVISION PROTEIN YTFB"/>
    <property type="match status" value="1"/>
</dbReference>
<keyword evidence="6" id="KW-0862">Zinc</keyword>
<dbReference type="RefSeq" id="WP_121876056.1">
    <property type="nucleotide sequence ID" value="NZ_REFJ01000001.1"/>
</dbReference>
<keyword evidence="9" id="KW-0812">Transmembrane</keyword>
<feature type="compositionally biased region" description="Basic residues" evidence="8">
    <location>
        <begin position="1"/>
        <end position="19"/>
    </location>
</feature>
<dbReference type="InterPro" id="IPR050570">
    <property type="entry name" value="Cell_wall_metabolism_enzyme"/>
</dbReference>
<dbReference type="FunFam" id="2.70.70.10:FF:000002">
    <property type="entry name" value="Murein DD-endopeptidase MepM"/>
    <property type="match status" value="1"/>
</dbReference>
<sequence length="506" mass="56481">MTTKKRRPQAVRNKQRSKSSRTGPSLFARAKHAFNTIYWQRIQAAYRLDPKRFWVIFSCLLVVGLLFNWPDSAPDSSNDGSMRTIVIQPGSGTDSSPATITETTDSSTERENSPSELNDEAAENNPIGTPPVEAAPDSWQRFSVEDGDNLSKLFYRANLSDRDVYLFTNQGGEINQFTDLNVGQELWFDIQDGHVMQVKLIYDQLNYLMATVSPTDTESYDVELVTLQPDIRYESASATISNSLFLAATRVGISDRLTMELANIFGWDIDFALDIRENDQFKVVYEKLYLDGEFIGDGDIVAASFDNRGRHLQAVRYTDTNGDTAYHAPDGRSMRKAFLRTPVDFRRISSHFNLNRRHPILHTIRAHKGVDYAADRGTPIRSAGDGRVSFAGVKGGWGNVIIIQHGETYKTLYAHQSRFARGIREGSRVRQGQVIGYVGSSGLASGPHLHYEFYVNGVVRNPVTVDLPEAEPIGADEFERFRLQTAGLLALLQDGAAVEQQVAVAP</sequence>
<dbReference type="AlphaFoldDB" id="A0A3M0ACR4"/>
<evidence type="ECO:0000259" key="10">
    <source>
        <dbReference type="Pfam" id="PF01551"/>
    </source>
</evidence>
<dbReference type="GO" id="GO:0006508">
    <property type="term" value="P:proteolysis"/>
    <property type="evidence" value="ECO:0007669"/>
    <property type="project" value="UniProtKB-KW"/>
</dbReference>
<evidence type="ECO:0000313" key="13">
    <source>
        <dbReference type="Proteomes" id="UP000267187"/>
    </source>
</evidence>
<dbReference type="InterPro" id="IPR016047">
    <property type="entry name" value="M23ase_b-sheet_dom"/>
</dbReference>
<keyword evidence="13" id="KW-1185">Reference proteome</keyword>
<dbReference type="OrthoDB" id="9805070at2"/>
<dbReference type="Pfam" id="PF19425">
    <property type="entry name" value="Csd3_N2"/>
    <property type="match status" value="1"/>
</dbReference>
<evidence type="ECO:0000256" key="5">
    <source>
        <dbReference type="ARBA" id="ARBA00022801"/>
    </source>
</evidence>
<organism evidence="12 13">
    <name type="scientific">Umboniibacter marinipuniceus</name>
    <dbReference type="NCBI Taxonomy" id="569599"/>
    <lineage>
        <taxon>Bacteria</taxon>
        <taxon>Pseudomonadati</taxon>
        <taxon>Pseudomonadota</taxon>
        <taxon>Gammaproteobacteria</taxon>
        <taxon>Cellvibrionales</taxon>
        <taxon>Cellvibrionaceae</taxon>
        <taxon>Umboniibacter</taxon>
    </lineage>
</organism>
<comment type="cofactor">
    <cofactor evidence="1">
        <name>Zn(2+)</name>
        <dbReference type="ChEBI" id="CHEBI:29105"/>
    </cofactor>
</comment>
<dbReference type="GO" id="GO:0030313">
    <property type="term" value="C:cell envelope"/>
    <property type="evidence" value="ECO:0007669"/>
    <property type="project" value="UniProtKB-SubCell"/>
</dbReference>
<dbReference type="SUPFAM" id="SSF51261">
    <property type="entry name" value="Duplicated hybrid motif"/>
    <property type="match status" value="1"/>
</dbReference>
<keyword evidence="4" id="KW-0479">Metal-binding</keyword>
<protein>
    <submittedName>
        <fullName evidence="12">Murein DD-endopeptidase MepM/ murein hydrolase activator NlpD</fullName>
    </submittedName>
</protein>
<dbReference type="Gene3D" id="3.10.450.350">
    <property type="match status" value="2"/>
</dbReference>
<evidence type="ECO:0000256" key="3">
    <source>
        <dbReference type="ARBA" id="ARBA00022670"/>
    </source>
</evidence>
<dbReference type="InterPro" id="IPR011055">
    <property type="entry name" value="Dup_hybrid_motif"/>
</dbReference>
<dbReference type="GO" id="GO:0004222">
    <property type="term" value="F:metalloendopeptidase activity"/>
    <property type="evidence" value="ECO:0007669"/>
    <property type="project" value="TreeGrafter"/>
</dbReference>
<dbReference type="CDD" id="cd12797">
    <property type="entry name" value="M23_peptidase"/>
    <property type="match status" value="1"/>
</dbReference>
<feature type="domain" description="Csd3-like second N-terminal" evidence="11">
    <location>
        <begin position="236"/>
        <end position="353"/>
    </location>
</feature>
<reference evidence="12 13" key="1">
    <citation type="submission" date="2018-10" db="EMBL/GenBank/DDBJ databases">
        <title>Genomic Encyclopedia of Type Strains, Phase IV (KMG-IV): sequencing the most valuable type-strain genomes for metagenomic binning, comparative biology and taxonomic classification.</title>
        <authorList>
            <person name="Goeker M."/>
        </authorList>
    </citation>
    <scope>NUCLEOTIDE SEQUENCE [LARGE SCALE GENOMIC DNA]</scope>
    <source>
        <strain evidence="12 13">DSM 25080</strain>
    </source>
</reference>
<feature type="transmembrane region" description="Helical" evidence="9">
    <location>
        <begin position="53"/>
        <end position="69"/>
    </location>
</feature>
<dbReference type="EMBL" id="REFJ01000001">
    <property type="protein sequence ID" value="RMA82750.1"/>
    <property type="molecule type" value="Genomic_DNA"/>
</dbReference>
<evidence type="ECO:0000256" key="2">
    <source>
        <dbReference type="ARBA" id="ARBA00004196"/>
    </source>
</evidence>
<dbReference type="Gene3D" id="2.70.70.10">
    <property type="entry name" value="Glucose Permease (Domain IIA)"/>
    <property type="match status" value="1"/>
</dbReference>